<dbReference type="InterPro" id="IPR025540">
    <property type="entry name" value="FlK"/>
</dbReference>
<feature type="domain" description="Fluoroacetyl-CoA-specific thioesterase-like" evidence="1">
    <location>
        <begin position="32"/>
        <end position="123"/>
    </location>
</feature>
<evidence type="ECO:0000259" key="1">
    <source>
        <dbReference type="Pfam" id="PF22636"/>
    </source>
</evidence>
<proteinExistence type="predicted"/>
<organism evidence="2 3">
    <name type="scientific">Thalassolituus hydrocarboniclasticus</name>
    <dbReference type="NCBI Taxonomy" id="2742796"/>
    <lineage>
        <taxon>Bacteria</taxon>
        <taxon>Pseudomonadati</taxon>
        <taxon>Pseudomonadota</taxon>
        <taxon>Gammaproteobacteria</taxon>
        <taxon>Oceanospirillales</taxon>
        <taxon>Oceanospirillaceae</taxon>
        <taxon>Thalassolituus</taxon>
    </lineage>
</organism>
<dbReference type="InterPro" id="IPR029069">
    <property type="entry name" value="HotDog_dom_sf"/>
</dbReference>
<protein>
    <submittedName>
        <fullName evidence="2">Thioesterase</fullName>
    </submittedName>
</protein>
<dbReference type="PANTHER" id="PTHR36934:SF1">
    <property type="entry name" value="THIOESTERASE DOMAIN-CONTAINING PROTEIN"/>
    <property type="match status" value="1"/>
</dbReference>
<dbReference type="EMBL" id="CP054475">
    <property type="protein sequence ID" value="UXD88090.1"/>
    <property type="molecule type" value="Genomic_DNA"/>
</dbReference>
<reference evidence="3" key="1">
    <citation type="submission" date="2020-06" db="EMBL/GenBank/DDBJ databases">
        <title>Thalassolituus marinus alknpb1M-1, a hydrocarbon-degrading bacterium isolated from the deep-sea overlying water using an in-situ strategy from the South China Sea basin.</title>
        <authorList>
            <person name="Dong C."/>
            <person name="Chen Y."/>
            <person name="Shao Z."/>
        </authorList>
    </citation>
    <scope>NUCLEOTIDE SEQUENCE [LARGE SCALE GENOMIC DNA]</scope>
    <source>
        <strain evidence="3">alknpb1M-1</strain>
    </source>
</reference>
<dbReference type="CDD" id="cd03440">
    <property type="entry name" value="hot_dog"/>
    <property type="match status" value="1"/>
</dbReference>
<keyword evidence="3" id="KW-1185">Reference proteome</keyword>
<dbReference type="RefSeq" id="WP_260996842.1">
    <property type="nucleotide sequence ID" value="NZ_CP054475.1"/>
</dbReference>
<accession>A0ABY6AE15</accession>
<dbReference type="Proteomes" id="UP001065322">
    <property type="component" value="Chromosome"/>
</dbReference>
<dbReference type="InterPro" id="IPR054485">
    <property type="entry name" value="FlK-like_dom"/>
</dbReference>
<dbReference type="SUPFAM" id="SSF54637">
    <property type="entry name" value="Thioesterase/thiol ester dehydrase-isomerase"/>
    <property type="match status" value="1"/>
</dbReference>
<evidence type="ECO:0000313" key="3">
    <source>
        <dbReference type="Proteomes" id="UP001065322"/>
    </source>
</evidence>
<evidence type="ECO:0000313" key="2">
    <source>
        <dbReference type="EMBL" id="UXD88090.1"/>
    </source>
</evidence>
<name>A0ABY6AE15_9GAMM</name>
<dbReference type="Pfam" id="PF22636">
    <property type="entry name" value="FlK"/>
    <property type="match status" value="1"/>
</dbReference>
<dbReference type="PANTHER" id="PTHR36934">
    <property type="entry name" value="BLR0278 PROTEIN"/>
    <property type="match status" value="1"/>
</dbReference>
<gene>
    <name evidence="2" type="ORF">HUF19_11910</name>
</gene>
<sequence>MQIGDRYELEAEITADVIAGFIVDAACRSPEERQPAVLATAGMIALMERAAARLMAPLLEAGELSVGVHVNVTHIAPVPAGALVTVSAEYLGKPADFYEFEVRLEDAAGVAGAGTVGRAIVAEERLLQVAEKRH</sequence>
<dbReference type="Gene3D" id="3.10.129.10">
    <property type="entry name" value="Hotdog Thioesterase"/>
    <property type="match status" value="1"/>
</dbReference>